<keyword evidence="7" id="KW-1185">Reference proteome</keyword>
<dbReference type="GO" id="GO:0016787">
    <property type="term" value="F:hydrolase activity"/>
    <property type="evidence" value="ECO:0007669"/>
    <property type="project" value="UniProtKB-UniRule"/>
</dbReference>
<name>A0A3M8A605_9MICO</name>
<organism evidence="6 7">
    <name type="scientific">Agromyces tardus</name>
    <dbReference type="NCBI Taxonomy" id="2583849"/>
    <lineage>
        <taxon>Bacteria</taxon>
        <taxon>Bacillati</taxon>
        <taxon>Actinomycetota</taxon>
        <taxon>Actinomycetes</taxon>
        <taxon>Micrococcales</taxon>
        <taxon>Microbacteriaceae</taxon>
        <taxon>Agromyces</taxon>
    </lineage>
</organism>
<feature type="transmembrane region" description="Helical" evidence="4">
    <location>
        <begin position="1122"/>
        <end position="1143"/>
    </location>
</feature>
<evidence type="ECO:0000313" key="7">
    <source>
        <dbReference type="Proteomes" id="UP000275048"/>
    </source>
</evidence>
<dbReference type="EMBL" id="RHHB01000039">
    <property type="protein sequence ID" value="RNB45975.1"/>
    <property type="molecule type" value="Genomic_DNA"/>
</dbReference>
<feature type="domain" description="PNPLA" evidence="5">
    <location>
        <begin position="54"/>
        <end position="365"/>
    </location>
</feature>
<feature type="transmembrane region" description="Helical" evidence="4">
    <location>
        <begin position="1155"/>
        <end position="1175"/>
    </location>
</feature>
<sequence length="1195" mass="127817">MASSDVPVAASAPVTTSTRPLRVVVVRPDERVDAVVARHPGASPSFNRTLRVALAMRGGVSLAVWIGGVVSELDLLRRIRLYDVDGETLALVPVTPGSPPSPATLARLETYARMLDAAGYDRVEFDLLAGASAGGLNAVVYAVARRAGTGLERLLETWGRVGGFWGLLHPPGSRGILALMQGEGYFRSQTLRTLTEIYDTDDRHPDLVASYTGVDLSATVIDGGDEFEEGAHEGRGHFHFVGSDEHRLDNLVPSRADDDPEQRAFDLANLDRLALAARSTSSLPGGFEPAYVDSYNGAVVDLDARPATADAAADGGDAGDAGAASAEPALRSMGFAFASHREQPGTPYRIVDGAVFDNVPIDRALRAARTRSSERRADRAMLFLDPEPDPPLGGTVGWDANASRFFRAIGAMLSRQFRKESVSREVADLEEFNAERSVAAARLQGAAPLVAAALAAPDTSDERTRVYVRSLGPIVADHLAEAISAPSLWQLNTLLPERRRYRPIERVELAGLTQAAMRRFALEAERHPAASARSITALADAANCVLGWTRAVESVPERGSRRGLAFPDVREVAYASLRFATDARDRLTASVLLRSDAVAARRETPRTEDFDAWIDTWVTGVARVRTAEYWAKLDLAVAQLRLASRRVEQEIADGLVTAPNWSASAWRPLAAAPASLTAADLPPLYHSSGIPPALSHVRYWAIGVDEEPDAPSSFSTLATDRWHALLQAALRRPGTSPADVAELVRTASSRVVIDRQTKLAGYGFGNFLGFLSREWRINDWWWGRLDAAAGLARFFDALAPDEIDVDAAIHVLQDAALEDADRPETHAGGLSPLDEPRESDAAATRRTRLRAGTDTIVNLAPSYRFAIASRTVRLLDRVIVQPVSLMMGIVAYTLLAVLRPVLVLVPTLLDPPRLALVSGFIAAVLWLLTWAPVGVTGAAVWVAIVTVFAFLGILVGGIVWARGRWSAVASLLDGPIADDVAAASGRAWGPTLRMAAAALASLIPLTISIVEVNVGMAVVCWIVSVVLTALAVRAATTVRRGSIPGRDLRTGLLVGAFGLLGGVLPLLQILFAGQVPWLAPPEAWNPVVLAIGAAAVTVSLTVDWLRPGRTPREIAATHGVNWITVSLLAVGAGAVGLLLMRGFVSALGAALPDLVGEVLLAIGFILAWANALWWLPELRRHLPDANDRVQRAPLG</sequence>
<feature type="transmembrane region" description="Helical" evidence="4">
    <location>
        <begin position="914"/>
        <end position="933"/>
    </location>
</feature>
<dbReference type="SUPFAM" id="SSF52151">
    <property type="entry name" value="FabD/lysophospholipase-like"/>
    <property type="match status" value="1"/>
</dbReference>
<feature type="active site" description="Proton acceptor" evidence="2">
    <location>
        <position position="352"/>
    </location>
</feature>
<dbReference type="PROSITE" id="PS51635">
    <property type="entry name" value="PNPLA"/>
    <property type="match status" value="1"/>
</dbReference>
<keyword evidence="4" id="KW-0472">Membrane</keyword>
<comment type="caution">
    <text evidence="6">The sequence shown here is derived from an EMBL/GenBank/DDBJ whole genome shotgun (WGS) entry which is preliminary data.</text>
</comment>
<feature type="transmembrane region" description="Helical" evidence="4">
    <location>
        <begin position="1048"/>
        <end position="1071"/>
    </location>
</feature>
<dbReference type="InterPro" id="IPR024282">
    <property type="entry name" value="DUF3376"/>
</dbReference>
<dbReference type="AlphaFoldDB" id="A0A3M8A605"/>
<feature type="transmembrane region" description="Helical" evidence="4">
    <location>
        <begin position="883"/>
        <end position="902"/>
    </location>
</feature>
<keyword evidence="1 2" id="KW-0443">Lipid metabolism</keyword>
<evidence type="ECO:0000256" key="2">
    <source>
        <dbReference type="PROSITE-ProRule" id="PRU01161"/>
    </source>
</evidence>
<evidence type="ECO:0000313" key="6">
    <source>
        <dbReference type="EMBL" id="RNB45975.1"/>
    </source>
</evidence>
<dbReference type="InterPro" id="IPR002641">
    <property type="entry name" value="PNPLA_dom"/>
</dbReference>
<feature type="transmembrane region" description="Helical" evidence="4">
    <location>
        <begin position="1016"/>
        <end position="1036"/>
    </location>
</feature>
<feature type="transmembrane region" description="Helical" evidence="4">
    <location>
        <begin position="939"/>
        <end position="961"/>
    </location>
</feature>
<feature type="transmembrane region" description="Helical" evidence="4">
    <location>
        <begin position="992"/>
        <end position="1010"/>
    </location>
</feature>
<comment type="caution">
    <text evidence="2">Lacks conserved residue(s) required for the propagation of feature annotation.</text>
</comment>
<dbReference type="InterPro" id="IPR016035">
    <property type="entry name" value="Acyl_Trfase/lysoPLipase"/>
</dbReference>
<keyword evidence="2" id="KW-0378">Hydrolase</keyword>
<dbReference type="RefSeq" id="WP_122937888.1">
    <property type="nucleotide sequence ID" value="NZ_JBHSNT010000053.1"/>
</dbReference>
<feature type="short sequence motif" description="DGA/G" evidence="2">
    <location>
        <begin position="352"/>
        <end position="354"/>
    </location>
</feature>
<evidence type="ECO:0000259" key="5">
    <source>
        <dbReference type="PROSITE" id="PS51635"/>
    </source>
</evidence>
<dbReference type="Proteomes" id="UP000275048">
    <property type="component" value="Unassembled WGS sequence"/>
</dbReference>
<dbReference type="Pfam" id="PF11856">
    <property type="entry name" value="DUF3376"/>
    <property type="match status" value="1"/>
</dbReference>
<feature type="short sequence motif" description="GXSXG" evidence="2">
    <location>
        <begin position="130"/>
        <end position="134"/>
    </location>
</feature>
<reference evidence="6 7" key="1">
    <citation type="submission" date="2018-10" db="EMBL/GenBank/DDBJ databases">
        <title>Isolation, diversity and antibacterial activity of antinobacteria from the wheat rhizosphere soil.</title>
        <authorList>
            <person name="Sun T."/>
        </authorList>
    </citation>
    <scope>NUCLEOTIDE SEQUENCE [LARGE SCALE GENOMIC DNA]</scope>
    <source>
        <strain evidence="6 7">SJ-23</strain>
    </source>
</reference>
<dbReference type="Gene3D" id="3.40.1090.10">
    <property type="entry name" value="Cytosolic phospholipase A2 catalytic domain"/>
    <property type="match status" value="1"/>
</dbReference>
<dbReference type="Pfam" id="PF01734">
    <property type="entry name" value="Patatin"/>
    <property type="match status" value="1"/>
</dbReference>
<feature type="region of interest" description="Disordered" evidence="3">
    <location>
        <begin position="822"/>
        <end position="841"/>
    </location>
</feature>
<accession>A0A3M8A605</accession>
<feature type="active site" description="Nucleophile" evidence="2">
    <location>
        <position position="132"/>
    </location>
</feature>
<feature type="transmembrane region" description="Helical" evidence="4">
    <location>
        <begin position="1083"/>
        <end position="1102"/>
    </location>
</feature>
<keyword evidence="4" id="KW-1133">Transmembrane helix</keyword>
<proteinExistence type="predicted"/>
<evidence type="ECO:0000256" key="3">
    <source>
        <dbReference type="SAM" id="MobiDB-lite"/>
    </source>
</evidence>
<dbReference type="OrthoDB" id="8728704at2"/>
<protein>
    <submittedName>
        <fullName evidence="6">DUF3376 domain-containing protein</fullName>
    </submittedName>
</protein>
<dbReference type="GO" id="GO:0016042">
    <property type="term" value="P:lipid catabolic process"/>
    <property type="evidence" value="ECO:0007669"/>
    <property type="project" value="UniProtKB-UniRule"/>
</dbReference>
<keyword evidence="4" id="KW-0812">Transmembrane</keyword>
<evidence type="ECO:0000256" key="4">
    <source>
        <dbReference type="SAM" id="Phobius"/>
    </source>
</evidence>
<evidence type="ECO:0000256" key="1">
    <source>
        <dbReference type="ARBA" id="ARBA00023098"/>
    </source>
</evidence>
<gene>
    <name evidence="6" type="ORF">EDM22_14975</name>
</gene>
<keyword evidence="2" id="KW-0442">Lipid degradation</keyword>